<gene>
    <name evidence="1" type="ordered locus">GFO_2114</name>
</gene>
<dbReference type="STRING" id="411154.GFO_2114"/>
<proteinExistence type="predicted"/>
<reference evidence="1 2" key="1">
    <citation type="journal article" date="2006" name="Environ. Microbiol.">
        <title>Whole genome analysis of the marine Bacteroidetes'Gramella forsetii' reveals adaptations to degradation of polymeric organic matter.</title>
        <authorList>
            <person name="Bauer M."/>
            <person name="Kube M."/>
            <person name="Teeling H."/>
            <person name="Richter M."/>
            <person name="Lombardot T."/>
            <person name="Allers E."/>
            <person name="Wuerdemann C.A."/>
            <person name="Quast C."/>
            <person name="Kuhl H."/>
            <person name="Knaust F."/>
            <person name="Woebken D."/>
            <person name="Bischof K."/>
            <person name="Mussmann M."/>
            <person name="Choudhuri J.V."/>
            <person name="Meyer F."/>
            <person name="Reinhardt R."/>
            <person name="Amann R.I."/>
            <person name="Gloeckner F.O."/>
        </authorList>
    </citation>
    <scope>NUCLEOTIDE SEQUENCE [LARGE SCALE GENOMIC DNA]</scope>
    <source>
        <strain evidence="1 2">KT0803</strain>
    </source>
</reference>
<organism evidence="1 2">
    <name type="scientific">Christiangramia forsetii (strain DSM 17595 / CGMCC 1.15422 / KT0803)</name>
    <name type="common">Gramella forsetii</name>
    <dbReference type="NCBI Taxonomy" id="411154"/>
    <lineage>
        <taxon>Bacteria</taxon>
        <taxon>Pseudomonadati</taxon>
        <taxon>Bacteroidota</taxon>
        <taxon>Flavobacteriia</taxon>
        <taxon>Flavobacteriales</taxon>
        <taxon>Flavobacteriaceae</taxon>
        <taxon>Christiangramia</taxon>
    </lineage>
</organism>
<name>A0M384_CHRFK</name>
<dbReference type="KEGG" id="gfo:GFO_2114"/>
<protein>
    <submittedName>
        <fullName evidence="1">Uncharacterized protein</fullName>
    </submittedName>
</protein>
<dbReference type="EMBL" id="CU207366">
    <property type="protein sequence ID" value="CAL67079.1"/>
    <property type="molecule type" value="Genomic_DNA"/>
</dbReference>
<evidence type="ECO:0000313" key="2">
    <source>
        <dbReference type="Proteomes" id="UP000000755"/>
    </source>
</evidence>
<sequence>MLNRTSFLIFQNSSYVIPTSPIRLLDHKKKSRLDSQKNIIIENSLNGFLKYENPIESVEFYI</sequence>
<dbReference type="Proteomes" id="UP000000755">
    <property type="component" value="Chromosome"/>
</dbReference>
<dbReference type="AlphaFoldDB" id="A0M384"/>
<evidence type="ECO:0000313" key="1">
    <source>
        <dbReference type="EMBL" id="CAL67079.1"/>
    </source>
</evidence>
<accession>A0M384</accession>
<dbReference type="HOGENOM" id="CLU_2897874_0_0_10"/>